<dbReference type="Proteomes" id="UP000663722">
    <property type="component" value="Chromosome"/>
</dbReference>
<sequence length="256" mass="29215">MKYKQFILVFFGISILLSMGHTLWADQFPVVVEAEVRAVLSAERSGVLSSLKVDVGDTVKKGAVVGVVFHRELILKKEQREANRRYKKVQVENLTKLNDKGLVTDEELAKAKMELVINEKEISMIQTEIEHSNIRAPFSGRVVTRHIQPHEWVTPGREVVELYDPRKLRIVADIPADIAVEWNKGKTDSLYFPDLKKDIKAKLKVFSPQVDVRSNTIKVYWTVSNKERKTAHLLPGMKGVLKFEEDPEIPSELDTQ</sequence>
<dbReference type="RefSeq" id="WP_207682871.1">
    <property type="nucleotide sequence ID" value="NZ_CP061800.1"/>
</dbReference>
<dbReference type="EMBL" id="CP061800">
    <property type="protein sequence ID" value="QTA87857.1"/>
    <property type="molecule type" value="Genomic_DNA"/>
</dbReference>
<name>A0A975BMA8_9BACT</name>
<keyword evidence="4" id="KW-1185">Reference proteome</keyword>
<dbReference type="NCBIfam" id="TIGR01730">
    <property type="entry name" value="RND_mfp"/>
    <property type="match status" value="1"/>
</dbReference>
<comment type="similarity">
    <text evidence="1">Belongs to the membrane fusion protein (MFP) (TC 8.A.1) family.</text>
</comment>
<evidence type="ECO:0000313" key="3">
    <source>
        <dbReference type="EMBL" id="QTA87857.1"/>
    </source>
</evidence>
<dbReference type="InterPro" id="IPR006143">
    <property type="entry name" value="RND_pump_MFP"/>
</dbReference>
<accession>A0A975BMA8</accession>
<dbReference type="PANTHER" id="PTHR30469:SF15">
    <property type="entry name" value="HLYD FAMILY OF SECRETION PROTEINS"/>
    <property type="match status" value="1"/>
</dbReference>
<evidence type="ECO:0000313" key="4">
    <source>
        <dbReference type="Proteomes" id="UP000663722"/>
    </source>
</evidence>
<feature type="domain" description="CzcB-like barrel-sandwich hybrid" evidence="2">
    <location>
        <begin position="39"/>
        <end position="162"/>
    </location>
</feature>
<organism evidence="3 4">
    <name type="scientific">Desulfonema magnum</name>
    <dbReference type="NCBI Taxonomy" id="45655"/>
    <lineage>
        <taxon>Bacteria</taxon>
        <taxon>Pseudomonadati</taxon>
        <taxon>Thermodesulfobacteriota</taxon>
        <taxon>Desulfobacteria</taxon>
        <taxon>Desulfobacterales</taxon>
        <taxon>Desulfococcaceae</taxon>
        <taxon>Desulfonema</taxon>
    </lineage>
</organism>
<dbReference type="Pfam" id="PF25973">
    <property type="entry name" value="BSH_CzcB"/>
    <property type="match status" value="1"/>
</dbReference>
<evidence type="ECO:0000259" key="2">
    <source>
        <dbReference type="Pfam" id="PF25973"/>
    </source>
</evidence>
<gene>
    <name evidence="3" type="ORF">dnm_038950</name>
</gene>
<protein>
    <submittedName>
        <fullName evidence="3">Efflux transporter, RND family</fullName>
    </submittedName>
</protein>
<evidence type="ECO:0000256" key="1">
    <source>
        <dbReference type="ARBA" id="ARBA00009477"/>
    </source>
</evidence>
<reference evidence="3" key="1">
    <citation type="journal article" date="2021" name="Microb. Physiol.">
        <title>Proteogenomic Insights into the Physiology of Marine, Sulfate-Reducing, Filamentous Desulfonema limicola and Desulfonema magnum.</title>
        <authorList>
            <person name="Schnaars V."/>
            <person name="Wohlbrand L."/>
            <person name="Scheve S."/>
            <person name="Hinrichs C."/>
            <person name="Reinhardt R."/>
            <person name="Rabus R."/>
        </authorList>
    </citation>
    <scope>NUCLEOTIDE SEQUENCE</scope>
    <source>
        <strain evidence="3">4be13</strain>
    </source>
</reference>
<dbReference type="KEGG" id="dmm:dnm_038950"/>
<dbReference type="SUPFAM" id="SSF111369">
    <property type="entry name" value="HlyD-like secretion proteins"/>
    <property type="match status" value="1"/>
</dbReference>
<dbReference type="InterPro" id="IPR058647">
    <property type="entry name" value="BSH_CzcB-like"/>
</dbReference>
<dbReference type="GO" id="GO:0015562">
    <property type="term" value="F:efflux transmembrane transporter activity"/>
    <property type="evidence" value="ECO:0007669"/>
    <property type="project" value="TreeGrafter"/>
</dbReference>
<dbReference type="AlphaFoldDB" id="A0A975BMA8"/>
<dbReference type="Gene3D" id="2.40.50.100">
    <property type="match status" value="1"/>
</dbReference>
<proteinExistence type="inferred from homology"/>
<dbReference type="Gene3D" id="2.40.30.170">
    <property type="match status" value="1"/>
</dbReference>
<dbReference type="GO" id="GO:1990281">
    <property type="term" value="C:efflux pump complex"/>
    <property type="evidence" value="ECO:0007669"/>
    <property type="project" value="TreeGrafter"/>
</dbReference>
<dbReference type="PANTHER" id="PTHR30469">
    <property type="entry name" value="MULTIDRUG RESISTANCE PROTEIN MDTA"/>
    <property type="match status" value="1"/>
</dbReference>